<evidence type="ECO:0000313" key="1">
    <source>
        <dbReference type="EMBL" id="KII61531.1"/>
    </source>
</evidence>
<dbReference type="Proteomes" id="UP000031668">
    <property type="component" value="Unassembled WGS sequence"/>
</dbReference>
<dbReference type="EMBL" id="JWZT01005334">
    <property type="protein sequence ID" value="KII61531.1"/>
    <property type="molecule type" value="Genomic_DNA"/>
</dbReference>
<name>A0A0C2MIS0_THEKT</name>
<proteinExistence type="predicted"/>
<accession>A0A0C2MIS0</accession>
<sequence length="301" mass="35398">MKRIYMLVRLYRRQGWISSWTQMYEIGYHLQLETGCGYDTFTISNEPEQKLSLKLVIDLNFGDFLPPFTSCELEVSHNMYDQILRIQDIYGHLQMFVKFLRGGKKTIPDAPITPPMLHQGLVRYSGHLPIYFCANIYVSFRLHQSRNHIYLLRIETPVLIGEYLSGNIIITFDIYRYYDGIEGRESHYAMHEMTGLMYECGHSTMDSRLYFVDLEFSNTIKISKIAIMIEDPYSFFNRTVKYVNFNGTYQIDETKPTVLMNNLLIKQVLYSEVDNFLEGKNSVLIGHDSIFVYRCFFFGHV</sequence>
<comment type="caution">
    <text evidence="1">The sequence shown here is derived from an EMBL/GenBank/DDBJ whole genome shotgun (WGS) entry which is preliminary data.</text>
</comment>
<protein>
    <submittedName>
        <fullName evidence="1">Uncharacterized protein</fullName>
    </submittedName>
</protein>
<gene>
    <name evidence="1" type="ORF">RF11_10493</name>
</gene>
<dbReference type="AlphaFoldDB" id="A0A0C2MIS0"/>
<keyword evidence="2" id="KW-1185">Reference proteome</keyword>
<evidence type="ECO:0000313" key="2">
    <source>
        <dbReference type="Proteomes" id="UP000031668"/>
    </source>
</evidence>
<reference evidence="1 2" key="1">
    <citation type="journal article" date="2014" name="Genome Biol. Evol.">
        <title>The genome of the myxosporean Thelohanellus kitauei shows adaptations to nutrient acquisition within its fish host.</title>
        <authorList>
            <person name="Yang Y."/>
            <person name="Xiong J."/>
            <person name="Zhou Z."/>
            <person name="Huo F."/>
            <person name="Miao W."/>
            <person name="Ran C."/>
            <person name="Liu Y."/>
            <person name="Zhang J."/>
            <person name="Feng J."/>
            <person name="Wang M."/>
            <person name="Wang M."/>
            <person name="Wang L."/>
            <person name="Yao B."/>
        </authorList>
    </citation>
    <scope>NUCLEOTIDE SEQUENCE [LARGE SCALE GENOMIC DNA]</scope>
    <source>
        <strain evidence="1">Wuqing</strain>
    </source>
</reference>
<organism evidence="1 2">
    <name type="scientific">Thelohanellus kitauei</name>
    <name type="common">Myxosporean</name>
    <dbReference type="NCBI Taxonomy" id="669202"/>
    <lineage>
        <taxon>Eukaryota</taxon>
        <taxon>Metazoa</taxon>
        <taxon>Cnidaria</taxon>
        <taxon>Myxozoa</taxon>
        <taxon>Myxosporea</taxon>
        <taxon>Bivalvulida</taxon>
        <taxon>Platysporina</taxon>
        <taxon>Myxobolidae</taxon>
        <taxon>Thelohanellus</taxon>
    </lineage>
</organism>